<dbReference type="Pfam" id="PF08349">
    <property type="entry name" value="DUF1722"/>
    <property type="match status" value="1"/>
</dbReference>
<dbReference type="AlphaFoldDB" id="A0A172T5I8"/>
<reference evidence="2 3" key="1">
    <citation type="submission" date="2014-08" db="EMBL/GenBank/DDBJ databases">
        <title>Fervidobacterium pennivorans DYC genome.</title>
        <authorList>
            <person name="Wushke S."/>
        </authorList>
    </citation>
    <scope>NUCLEOTIDE SEQUENCE [LARGE SCALE GENOMIC DNA]</scope>
    <source>
        <strain evidence="2 3">DYC</strain>
    </source>
</reference>
<protein>
    <recommendedName>
        <fullName evidence="1">DUF1722 domain-containing protein</fullName>
    </recommendedName>
</protein>
<dbReference type="PANTHER" id="PTHR30087">
    <property type="entry name" value="INNER MEMBRANE PROTEIN"/>
    <property type="match status" value="1"/>
</dbReference>
<evidence type="ECO:0000259" key="1">
    <source>
        <dbReference type="Pfam" id="PF08349"/>
    </source>
</evidence>
<organism evidence="2 3">
    <name type="scientific">Fervidobacterium pennivorans</name>
    <dbReference type="NCBI Taxonomy" id="93466"/>
    <lineage>
        <taxon>Bacteria</taxon>
        <taxon>Thermotogati</taxon>
        <taxon>Thermotogota</taxon>
        <taxon>Thermotogae</taxon>
        <taxon>Thermotogales</taxon>
        <taxon>Fervidobacteriaceae</taxon>
        <taxon>Fervidobacterium</taxon>
    </lineage>
</organism>
<dbReference type="PATRIC" id="fig|93466.3.peg.1176"/>
<dbReference type="KEGG" id="fng:JM64_05555"/>
<gene>
    <name evidence="2" type="ORF">JM64_05555</name>
</gene>
<dbReference type="EMBL" id="CP011393">
    <property type="protein sequence ID" value="ANE42288.1"/>
    <property type="molecule type" value="Genomic_DNA"/>
</dbReference>
<accession>A0A172T5I8</accession>
<evidence type="ECO:0000313" key="3">
    <source>
        <dbReference type="Proteomes" id="UP000077096"/>
    </source>
</evidence>
<sequence length="316" mass="36836">MLNTKDIKPKLVVSRCFFEHTRYDGGIISSEIVKKLEKYCDFIKVCAEVEIGLPIPREPIDVFLIRNKLRLMNKTMSEDLTDKMISFSHKFADSLPNDIDGMILKSKSPSCALNDAKLYGENGRVISKTPGLFAKVMLERFPHLAIESEMRLTNDKLRFEFLTFIFTHARFRNVTNKKELIEFHSRNKYLLLAKNEKVMRDMGKLVAQKGFDDTTKIAYEQLLVKVLKTPLKVPKVINTLLHLYGYFKDKLSSQEKAYFMDLLEDYKNHIVNLQTLLAILKSWAIRYSVDYILDQTFFEPYPKELDQLKLEKDAAR</sequence>
<dbReference type="InterPro" id="IPR013560">
    <property type="entry name" value="DUF1722"/>
</dbReference>
<name>A0A172T5I8_FERPE</name>
<dbReference type="Proteomes" id="UP000077096">
    <property type="component" value="Chromosome"/>
</dbReference>
<evidence type="ECO:0000313" key="2">
    <source>
        <dbReference type="EMBL" id="ANE42288.1"/>
    </source>
</evidence>
<feature type="domain" description="DUF1722" evidence="1">
    <location>
        <begin position="188"/>
        <end position="302"/>
    </location>
</feature>
<dbReference type="Pfam" id="PF04463">
    <property type="entry name" value="2-thiour_desulf"/>
    <property type="match status" value="1"/>
</dbReference>
<proteinExistence type="predicted"/>
<dbReference type="InterPro" id="IPR007553">
    <property type="entry name" value="2-thiour_desulf"/>
</dbReference>
<dbReference type="PANTHER" id="PTHR30087:SF0">
    <property type="entry name" value="INNER MEMBRANE PROTEIN"/>
    <property type="match status" value="1"/>
</dbReference>